<dbReference type="EMBL" id="JAUIZM010000004">
    <property type="protein sequence ID" value="KAK1387010.1"/>
    <property type="molecule type" value="Genomic_DNA"/>
</dbReference>
<organism evidence="4 5">
    <name type="scientific">Heracleum sosnowskyi</name>
    <dbReference type="NCBI Taxonomy" id="360622"/>
    <lineage>
        <taxon>Eukaryota</taxon>
        <taxon>Viridiplantae</taxon>
        <taxon>Streptophyta</taxon>
        <taxon>Embryophyta</taxon>
        <taxon>Tracheophyta</taxon>
        <taxon>Spermatophyta</taxon>
        <taxon>Magnoliopsida</taxon>
        <taxon>eudicotyledons</taxon>
        <taxon>Gunneridae</taxon>
        <taxon>Pentapetalae</taxon>
        <taxon>asterids</taxon>
        <taxon>campanulids</taxon>
        <taxon>Apiales</taxon>
        <taxon>Apiaceae</taxon>
        <taxon>Apioideae</taxon>
        <taxon>apioid superclade</taxon>
        <taxon>Tordylieae</taxon>
        <taxon>Tordyliinae</taxon>
        <taxon>Heracleum</taxon>
    </lineage>
</organism>
<dbReference type="Gene3D" id="3.40.50.1360">
    <property type="match status" value="1"/>
</dbReference>
<feature type="domain" description="Glucosamine/galactosamine-6-phosphate isomerase" evidence="3">
    <location>
        <begin position="104"/>
        <end position="168"/>
    </location>
</feature>
<dbReference type="PANTHER" id="PTHR11054">
    <property type="entry name" value="6-PHOSPHOGLUCONOLACTONASE"/>
    <property type="match status" value="1"/>
</dbReference>
<evidence type="ECO:0000313" key="4">
    <source>
        <dbReference type="EMBL" id="KAK1387010.1"/>
    </source>
</evidence>
<accession>A0AAD8IN61</accession>
<dbReference type="InterPro" id="IPR037171">
    <property type="entry name" value="NagB/RpiA_transferase-like"/>
</dbReference>
<protein>
    <recommendedName>
        <fullName evidence="3">Glucosamine/galactosamine-6-phosphate isomerase domain-containing protein</fullName>
    </recommendedName>
</protein>
<keyword evidence="5" id="KW-1185">Reference proteome</keyword>
<reference evidence="4" key="1">
    <citation type="submission" date="2023-02" db="EMBL/GenBank/DDBJ databases">
        <title>Genome of toxic invasive species Heracleum sosnowskyi carries increased number of genes despite the absence of recent whole-genome duplications.</title>
        <authorList>
            <person name="Schelkunov M."/>
            <person name="Shtratnikova V."/>
            <person name="Makarenko M."/>
            <person name="Klepikova A."/>
            <person name="Omelchenko D."/>
            <person name="Novikova G."/>
            <person name="Obukhova E."/>
            <person name="Bogdanov V."/>
            <person name="Penin A."/>
            <person name="Logacheva M."/>
        </authorList>
    </citation>
    <scope>NUCLEOTIDE SEQUENCE</scope>
    <source>
        <strain evidence="4">Hsosn_3</strain>
        <tissue evidence="4">Leaf</tissue>
    </source>
</reference>
<evidence type="ECO:0000256" key="2">
    <source>
        <dbReference type="SAM" id="MobiDB-lite"/>
    </source>
</evidence>
<evidence type="ECO:0000259" key="3">
    <source>
        <dbReference type="Pfam" id="PF01182"/>
    </source>
</evidence>
<feature type="region of interest" description="Disordered" evidence="2">
    <location>
        <begin position="1"/>
        <end position="36"/>
    </location>
</feature>
<dbReference type="SUPFAM" id="SSF100950">
    <property type="entry name" value="NagB/RpiA/CoA transferase-like"/>
    <property type="match status" value="1"/>
</dbReference>
<name>A0AAD8IN61_9APIA</name>
<dbReference type="Proteomes" id="UP001237642">
    <property type="component" value="Unassembled WGS sequence"/>
</dbReference>
<dbReference type="AlphaFoldDB" id="A0AAD8IN61"/>
<comment type="caution">
    <text evidence="4">The sequence shown here is derived from an EMBL/GenBank/DDBJ whole genome shotgun (WGS) entry which is preliminary data.</text>
</comment>
<reference evidence="4" key="2">
    <citation type="submission" date="2023-05" db="EMBL/GenBank/DDBJ databases">
        <authorList>
            <person name="Schelkunov M.I."/>
        </authorList>
    </citation>
    <scope>NUCLEOTIDE SEQUENCE</scope>
    <source>
        <strain evidence="4">Hsosn_3</strain>
        <tissue evidence="4">Leaf</tissue>
    </source>
</reference>
<dbReference type="Pfam" id="PF01182">
    <property type="entry name" value="Glucosamine_iso"/>
    <property type="match status" value="1"/>
</dbReference>
<gene>
    <name evidence="4" type="ORF">POM88_015188</name>
</gene>
<dbReference type="InterPro" id="IPR006148">
    <property type="entry name" value="Glc/Gal-6P_isomerase"/>
</dbReference>
<evidence type="ECO:0000313" key="5">
    <source>
        <dbReference type="Proteomes" id="UP001237642"/>
    </source>
</evidence>
<proteinExistence type="predicted"/>
<dbReference type="InterPro" id="IPR039104">
    <property type="entry name" value="6PGL"/>
</dbReference>
<evidence type="ECO:0000256" key="1">
    <source>
        <dbReference type="ARBA" id="ARBA00004959"/>
    </source>
</evidence>
<dbReference type="PANTHER" id="PTHR11054:SF17">
    <property type="entry name" value="6-PHOSPHOGLUCONOLACTONASE 1-RELATED"/>
    <property type="match status" value="1"/>
</dbReference>
<sequence length="186" mass="20187">MPPGETRDGIPAAELPSLPEQEKPMCHEMPPGETRDGVPVVELPSLLEQEKLMDTLNMFKFHSGTSPDPEEAANEYEFVIRQLVRTRVVGVSEISDCPENDYIIDSPKPPPERITFTLPVIQSSANVAVVVTGSKKADMVHLAIDDVGSECPSVPAKMIQPINGKLLWFLDEPAASKLGGATQNSV</sequence>
<comment type="pathway">
    <text evidence="1">Carbohydrate degradation; pentose phosphate pathway.</text>
</comment>
<dbReference type="GO" id="GO:0005975">
    <property type="term" value="P:carbohydrate metabolic process"/>
    <property type="evidence" value="ECO:0007669"/>
    <property type="project" value="InterPro"/>
</dbReference>